<evidence type="ECO:0000313" key="3">
    <source>
        <dbReference type="Proteomes" id="UP000270261"/>
    </source>
</evidence>
<dbReference type="PANTHER" id="PTHR43876:SF7">
    <property type="entry name" value="UBIQUINONE BIOSYNTHESIS MONOOXYGENASE COQ6, MITOCHONDRIAL"/>
    <property type="match status" value="1"/>
</dbReference>
<accession>A0A426FP13</accession>
<comment type="caution">
    <text evidence="2">The sequence shown here is derived from an EMBL/GenBank/DDBJ whole genome shotgun (WGS) entry which is preliminary data.</text>
</comment>
<feature type="compositionally biased region" description="Polar residues" evidence="1">
    <location>
        <begin position="359"/>
        <end position="371"/>
    </location>
</feature>
<dbReference type="SUPFAM" id="SSF51905">
    <property type="entry name" value="FAD/NAD(P)-binding domain"/>
    <property type="match status" value="1"/>
</dbReference>
<dbReference type="InterPro" id="IPR036188">
    <property type="entry name" value="FAD/NAD-bd_sf"/>
</dbReference>
<reference evidence="2 3" key="1">
    <citation type="submission" date="2018-11" db="EMBL/GenBank/DDBJ databases">
        <title>Genome sequencing of Lautropia sp. KCOM 2505 (= ChDC F240).</title>
        <authorList>
            <person name="Kook J.-K."/>
            <person name="Park S.-N."/>
            <person name="Lim Y.K."/>
        </authorList>
    </citation>
    <scope>NUCLEOTIDE SEQUENCE [LARGE SCALE GENOMIC DNA]</scope>
    <source>
        <strain evidence="2 3">KCOM 2505</strain>
    </source>
</reference>
<keyword evidence="3" id="KW-1185">Reference proteome</keyword>
<feature type="region of interest" description="Disordered" evidence="1">
    <location>
        <begin position="359"/>
        <end position="379"/>
    </location>
</feature>
<proteinExistence type="predicted"/>
<sequence>MHVRIEGTGPVALATALWMVRAGIPAQQIALPLNRQATSILPADAPRRALALSEGSRQLLARLIPLPPAGQIDTVEIFQGGRSGHTTIRQTDFPLPALGWVVVWEELIGRLHEAAERHAFASPDDPAFAYPDLRVHAGGMPPPDQRDASAFDVRDSGQAGLLFEVQVNGTQRTAFECFRPNGPLALLPAPTLAPGALAGSTAADSAAAAAGVAPSAASMHAAPGTPAAGSAAGAPATRTAGTRYTVVWSDAAPESRRRAALSTDALTLELREALRQTLGARHWHRHREHFGSLQVVTPAVAVPLPRTSRHNIVAPDEVWIGNAAQALHPVAGQGLNLGLRDAFTLAQCLGDAWASLQAGTQAPTSSGSTTAHVPDTDTGETTCGATMPDAAVQGPNTQGPAVPGPAVDRALQAYAQARRRDRTLTIQGTDLLAHSFGWPIASRVQSALLGAMHVAPALRMPLARALVFGHRQPLQARRAGSPG</sequence>
<dbReference type="Proteomes" id="UP000270261">
    <property type="component" value="Unassembled WGS sequence"/>
</dbReference>
<dbReference type="RefSeq" id="WP_125096606.1">
    <property type="nucleotide sequence ID" value="NZ_RRUE01000002.1"/>
</dbReference>
<evidence type="ECO:0000313" key="2">
    <source>
        <dbReference type="EMBL" id="RRN44413.1"/>
    </source>
</evidence>
<dbReference type="Gene3D" id="3.30.9.10">
    <property type="entry name" value="D-Amino Acid Oxidase, subunit A, domain 2"/>
    <property type="match status" value="1"/>
</dbReference>
<dbReference type="AlphaFoldDB" id="A0A426FP13"/>
<evidence type="ECO:0000256" key="1">
    <source>
        <dbReference type="SAM" id="MobiDB-lite"/>
    </source>
</evidence>
<dbReference type="PRINTS" id="PR00420">
    <property type="entry name" value="RNGMNOXGNASE"/>
</dbReference>
<evidence type="ECO:0008006" key="4">
    <source>
        <dbReference type="Google" id="ProtNLM"/>
    </source>
</evidence>
<gene>
    <name evidence="2" type="ORF">EHV23_14000</name>
</gene>
<name>A0A426FP13_9BURK</name>
<protein>
    <recommendedName>
        <fullName evidence="4">2-octaprenyl-6-methoxyphenyl hydroxylase</fullName>
    </recommendedName>
</protein>
<dbReference type="InterPro" id="IPR018168">
    <property type="entry name" value="Ubi_Hdrlase_CS"/>
</dbReference>
<dbReference type="PROSITE" id="PS01304">
    <property type="entry name" value="UBIH"/>
    <property type="match status" value="1"/>
</dbReference>
<dbReference type="InterPro" id="IPR051205">
    <property type="entry name" value="UbiH/COQ6_monooxygenase"/>
</dbReference>
<dbReference type="PANTHER" id="PTHR43876">
    <property type="entry name" value="UBIQUINONE BIOSYNTHESIS MONOOXYGENASE COQ6, MITOCHONDRIAL"/>
    <property type="match status" value="1"/>
</dbReference>
<dbReference type="OrthoDB" id="9769565at2"/>
<organism evidence="2 3">
    <name type="scientific">Lautropia dentalis</name>
    <dbReference type="NCBI Taxonomy" id="2490857"/>
    <lineage>
        <taxon>Bacteria</taxon>
        <taxon>Pseudomonadati</taxon>
        <taxon>Pseudomonadota</taxon>
        <taxon>Betaproteobacteria</taxon>
        <taxon>Burkholderiales</taxon>
        <taxon>Burkholderiaceae</taxon>
        <taxon>Lautropia</taxon>
    </lineage>
</organism>
<dbReference type="EMBL" id="RRUE01000002">
    <property type="protein sequence ID" value="RRN44413.1"/>
    <property type="molecule type" value="Genomic_DNA"/>
</dbReference>
<dbReference type="Gene3D" id="3.50.50.60">
    <property type="entry name" value="FAD/NAD(P)-binding domain"/>
    <property type="match status" value="2"/>
</dbReference>